<dbReference type="EMBL" id="BGPR01022927">
    <property type="protein sequence ID" value="GBN89708.1"/>
    <property type="molecule type" value="Genomic_DNA"/>
</dbReference>
<organism evidence="5 6">
    <name type="scientific">Araneus ventricosus</name>
    <name type="common">Orbweaver spider</name>
    <name type="synonym">Epeira ventricosa</name>
    <dbReference type="NCBI Taxonomy" id="182803"/>
    <lineage>
        <taxon>Eukaryota</taxon>
        <taxon>Metazoa</taxon>
        <taxon>Ecdysozoa</taxon>
        <taxon>Arthropoda</taxon>
        <taxon>Chelicerata</taxon>
        <taxon>Arachnida</taxon>
        <taxon>Araneae</taxon>
        <taxon>Araneomorphae</taxon>
        <taxon>Entelegynae</taxon>
        <taxon>Araneoidea</taxon>
        <taxon>Araneidae</taxon>
        <taxon>Araneus</taxon>
    </lineage>
</organism>
<dbReference type="EMBL" id="BGPR01022909">
    <property type="protein sequence ID" value="GBN89672.1"/>
    <property type="molecule type" value="Genomic_DNA"/>
</dbReference>
<accession>A0A4Y2SN58</accession>
<evidence type="ECO:0000313" key="2">
    <source>
        <dbReference type="EMBL" id="GBN89647.1"/>
    </source>
</evidence>
<feature type="compositionally biased region" description="Polar residues" evidence="1">
    <location>
        <begin position="1"/>
        <end position="17"/>
    </location>
</feature>
<dbReference type="AlphaFoldDB" id="A0A4Y2SN58"/>
<comment type="caution">
    <text evidence="5">The sequence shown here is derived from an EMBL/GenBank/DDBJ whole genome shotgun (WGS) entry which is preliminary data.</text>
</comment>
<gene>
    <name evidence="2" type="ORF">AVEN_125660_1</name>
    <name evidence="5" type="ORF">AVEN_174841_1</name>
    <name evidence="4" type="ORF">AVEN_212071_1</name>
    <name evidence="3" type="ORF">AVEN_258144_1</name>
</gene>
<proteinExistence type="predicted"/>
<sequence length="96" mass="10440">MTRTTPQLAPPIQTSMPHQRGDVWPLRMILRATGPIHGGSLVESGFEPGPFGPKAGTLPLGHRGLPNKPKGEAVDKDLLSRAPIQLSVQSTFMYDW</sequence>
<evidence type="ECO:0000313" key="3">
    <source>
        <dbReference type="EMBL" id="GBN89672.1"/>
    </source>
</evidence>
<evidence type="ECO:0000313" key="4">
    <source>
        <dbReference type="EMBL" id="GBN89702.1"/>
    </source>
</evidence>
<evidence type="ECO:0000313" key="6">
    <source>
        <dbReference type="Proteomes" id="UP000499080"/>
    </source>
</evidence>
<dbReference type="EMBL" id="BGPR01022924">
    <property type="protein sequence ID" value="GBN89702.1"/>
    <property type="molecule type" value="Genomic_DNA"/>
</dbReference>
<feature type="region of interest" description="Disordered" evidence="1">
    <location>
        <begin position="1"/>
        <end position="20"/>
    </location>
</feature>
<reference evidence="5 6" key="1">
    <citation type="journal article" date="2019" name="Sci. Rep.">
        <title>Orb-weaving spider Araneus ventricosus genome elucidates the spidroin gene catalogue.</title>
        <authorList>
            <person name="Kono N."/>
            <person name="Nakamura H."/>
            <person name="Ohtoshi R."/>
            <person name="Moran D.A.P."/>
            <person name="Shinohara A."/>
            <person name="Yoshida Y."/>
            <person name="Fujiwara M."/>
            <person name="Mori M."/>
            <person name="Tomita M."/>
            <person name="Arakawa K."/>
        </authorList>
    </citation>
    <scope>NUCLEOTIDE SEQUENCE [LARGE SCALE GENOMIC DNA]</scope>
</reference>
<evidence type="ECO:0000313" key="5">
    <source>
        <dbReference type="EMBL" id="GBN89708.1"/>
    </source>
</evidence>
<keyword evidence="6" id="KW-1185">Reference proteome</keyword>
<dbReference type="EMBL" id="BGPR01022900">
    <property type="protein sequence ID" value="GBN89647.1"/>
    <property type="molecule type" value="Genomic_DNA"/>
</dbReference>
<name>A0A4Y2SN58_ARAVE</name>
<protein>
    <submittedName>
        <fullName evidence="5">Uncharacterized protein</fullName>
    </submittedName>
</protein>
<evidence type="ECO:0000256" key="1">
    <source>
        <dbReference type="SAM" id="MobiDB-lite"/>
    </source>
</evidence>
<dbReference type="Proteomes" id="UP000499080">
    <property type="component" value="Unassembled WGS sequence"/>
</dbReference>